<protein>
    <submittedName>
        <fullName evidence="1">Uncharacterized protein</fullName>
    </submittedName>
</protein>
<reference evidence="1 2" key="1">
    <citation type="journal article" date="2018" name="Front. Plant Sci.">
        <title>Red Clover (Trifolium pratense) and Zigzag Clover (T. medium) - A Picture of Genomic Similarities and Differences.</title>
        <authorList>
            <person name="Dluhosova J."/>
            <person name="Istvanek J."/>
            <person name="Nedelnik J."/>
            <person name="Repkova J."/>
        </authorList>
    </citation>
    <scope>NUCLEOTIDE SEQUENCE [LARGE SCALE GENOMIC DNA]</scope>
    <source>
        <strain evidence="2">cv. 10/8</strain>
        <tissue evidence="1">Leaf</tissue>
    </source>
</reference>
<proteinExistence type="predicted"/>
<name>A0A392R4W4_9FABA</name>
<dbReference type="Proteomes" id="UP000265520">
    <property type="component" value="Unassembled WGS sequence"/>
</dbReference>
<evidence type="ECO:0000313" key="2">
    <source>
        <dbReference type="Proteomes" id="UP000265520"/>
    </source>
</evidence>
<sequence length="95" mass="11048">MNTVRVPRESLQFLINTFMEFHHRHEIGDPNLMVEVSVFLEDEYNIVGVTEPPYGDARGLKRKVRFGVDRFFQLRHMIISGLDDMVEMFGAVAFS</sequence>
<dbReference type="AlphaFoldDB" id="A0A392R4W4"/>
<dbReference type="EMBL" id="LXQA010185912">
    <property type="protein sequence ID" value="MCI31269.1"/>
    <property type="molecule type" value="Genomic_DNA"/>
</dbReference>
<comment type="caution">
    <text evidence="1">The sequence shown here is derived from an EMBL/GenBank/DDBJ whole genome shotgun (WGS) entry which is preliminary data.</text>
</comment>
<keyword evidence="2" id="KW-1185">Reference proteome</keyword>
<evidence type="ECO:0000313" key="1">
    <source>
        <dbReference type="EMBL" id="MCI31269.1"/>
    </source>
</evidence>
<accession>A0A392R4W4</accession>
<organism evidence="1 2">
    <name type="scientific">Trifolium medium</name>
    <dbReference type="NCBI Taxonomy" id="97028"/>
    <lineage>
        <taxon>Eukaryota</taxon>
        <taxon>Viridiplantae</taxon>
        <taxon>Streptophyta</taxon>
        <taxon>Embryophyta</taxon>
        <taxon>Tracheophyta</taxon>
        <taxon>Spermatophyta</taxon>
        <taxon>Magnoliopsida</taxon>
        <taxon>eudicotyledons</taxon>
        <taxon>Gunneridae</taxon>
        <taxon>Pentapetalae</taxon>
        <taxon>rosids</taxon>
        <taxon>fabids</taxon>
        <taxon>Fabales</taxon>
        <taxon>Fabaceae</taxon>
        <taxon>Papilionoideae</taxon>
        <taxon>50 kb inversion clade</taxon>
        <taxon>NPAAA clade</taxon>
        <taxon>Hologalegina</taxon>
        <taxon>IRL clade</taxon>
        <taxon>Trifolieae</taxon>
        <taxon>Trifolium</taxon>
    </lineage>
</organism>